<keyword evidence="2" id="KW-0677">Repeat</keyword>
<dbReference type="CDD" id="cd08368">
    <property type="entry name" value="LIM"/>
    <property type="match status" value="4"/>
</dbReference>
<dbReference type="CDD" id="cd09401">
    <property type="entry name" value="LIM_TLP_like"/>
    <property type="match status" value="1"/>
</dbReference>
<keyword evidence="4 5" id="KW-0440">LIM domain</keyword>
<dbReference type="PROSITE" id="PS50023">
    <property type="entry name" value="LIM_DOMAIN_2"/>
    <property type="match status" value="5"/>
</dbReference>
<dbReference type="GO" id="GO:0003712">
    <property type="term" value="F:transcription coregulator activity"/>
    <property type="evidence" value="ECO:0007669"/>
    <property type="project" value="TreeGrafter"/>
</dbReference>
<dbReference type="PROSITE" id="PS00478">
    <property type="entry name" value="LIM_DOMAIN_1"/>
    <property type="match status" value="4"/>
</dbReference>
<dbReference type="EMBL" id="JAPDFW010000011">
    <property type="protein sequence ID" value="KAJ5080376.1"/>
    <property type="molecule type" value="Genomic_DNA"/>
</dbReference>
<evidence type="ECO:0000256" key="1">
    <source>
        <dbReference type="ARBA" id="ARBA00022723"/>
    </source>
</evidence>
<comment type="caution">
    <text evidence="8">The sequence shown here is derived from an EMBL/GenBank/DDBJ whole genome shotgun (WGS) entry which is preliminary data.</text>
</comment>
<evidence type="ECO:0000313" key="9">
    <source>
        <dbReference type="Proteomes" id="UP001149090"/>
    </source>
</evidence>
<keyword evidence="3 5" id="KW-0862">Zinc</keyword>
<keyword evidence="9" id="KW-1185">Reference proteome</keyword>
<evidence type="ECO:0000256" key="3">
    <source>
        <dbReference type="ARBA" id="ARBA00022833"/>
    </source>
</evidence>
<dbReference type="OrthoDB" id="15567at2759"/>
<dbReference type="PANTHER" id="PTHR24205:SF16">
    <property type="entry name" value="GH01042P-RELATED"/>
    <property type="match status" value="1"/>
</dbReference>
<evidence type="ECO:0000256" key="4">
    <source>
        <dbReference type="ARBA" id="ARBA00023038"/>
    </source>
</evidence>
<feature type="compositionally biased region" description="Low complexity" evidence="6">
    <location>
        <begin position="108"/>
        <end position="122"/>
    </location>
</feature>
<sequence length="494" mass="56930">MSWYCTKCGKLIYQMEKIDALDRHWHKACFTCTSCGERLNRAKYSEHNNQPYCHTCYNRLFRQSGYGMGANLSSYRDQPEVIEKMRHDQVKAGNKKKTWGSGGTFLRPSDSYSSPKSSPKTSFNRSSPTNNSFNRSSPTNNLSPTYRCSACHREITGKIIEVDDRHYHEQCFCCFKCDRQLSTTEFFFENGHYYCGGCHEKLTKPKFEETERNITRINSTPKTQSPYRTRSPNTQVVYDIKDLPTCTKCFKKIEGEVARVDGNDYHPSCFTCYRCDIGLAHRPFFKEDGHYYCQKCLDLMTTSKTNYVIDSRSKSLTCETCGLPISSGVVEALGKSYHPNCFLCSKCGLKLRPSKFYEYYGKPICELCHDKEVGPGPSFKNTRTTTRTSPIVKSEPSLYCHTCNLAITSGAIEALNRYYHPNCFICSRCGKKLSTSKFFEQYGNPICERCHDDIVNPHLKNKTTFKVQKTTPKVKRVQPKPKVRKEKKTYLFKY</sequence>
<accession>A0A9Q0LUS8</accession>
<dbReference type="Pfam" id="PF00412">
    <property type="entry name" value="LIM"/>
    <property type="match status" value="5"/>
</dbReference>
<dbReference type="OMA" id="SACHREI"/>
<feature type="domain" description="LIM zinc-binding" evidence="7">
    <location>
        <begin position="398"/>
        <end position="457"/>
    </location>
</feature>
<evidence type="ECO:0000256" key="6">
    <source>
        <dbReference type="SAM" id="MobiDB-lite"/>
    </source>
</evidence>
<dbReference type="GO" id="GO:0005634">
    <property type="term" value="C:nucleus"/>
    <property type="evidence" value="ECO:0007669"/>
    <property type="project" value="TreeGrafter"/>
</dbReference>
<reference evidence="8" key="1">
    <citation type="submission" date="2022-10" db="EMBL/GenBank/DDBJ databases">
        <title>Novel sulphate-reducing endosymbionts in the free-living metamonad Anaeramoeba.</title>
        <authorList>
            <person name="Jerlstrom-Hultqvist J."/>
            <person name="Cepicka I."/>
            <person name="Gallot-Lavallee L."/>
            <person name="Salas-Leiva D."/>
            <person name="Curtis B.A."/>
            <person name="Zahonova K."/>
            <person name="Pipaliya S."/>
            <person name="Dacks J."/>
            <person name="Roger A.J."/>
        </authorList>
    </citation>
    <scope>NUCLEOTIDE SEQUENCE</scope>
    <source>
        <strain evidence="8">BMAN</strain>
    </source>
</reference>
<dbReference type="SUPFAM" id="SSF57716">
    <property type="entry name" value="Glucocorticoid receptor-like (DNA-binding domain)"/>
    <property type="match status" value="7"/>
</dbReference>
<keyword evidence="1 5" id="KW-0479">Metal-binding</keyword>
<feature type="domain" description="LIM zinc-binding" evidence="7">
    <location>
        <begin position="3"/>
        <end position="63"/>
    </location>
</feature>
<organism evidence="8 9">
    <name type="scientific">Anaeramoeba ignava</name>
    <name type="common">Anaerobic marine amoeba</name>
    <dbReference type="NCBI Taxonomy" id="1746090"/>
    <lineage>
        <taxon>Eukaryota</taxon>
        <taxon>Metamonada</taxon>
        <taxon>Anaeramoebidae</taxon>
        <taxon>Anaeramoeba</taxon>
    </lineage>
</organism>
<dbReference type="InterPro" id="IPR001781">
    <property type="entry name" value="Znf_LIM"/>
</dbReference>
<dbReference type="Proteomes" id="UP001149090">
    <property type="component" value="Unassembled WGS sequence"/>
</dbReference>
<dbReference type="GO" id="GO:0046872">
    <property type="term" value="F:metal ion binding"/>
    <property type="evidence" value="ECO:0007669"/>
    <property type="project" value="UniProtKB-KW"/>
</dbReference>
<gene>
    <name evidence="8" type="ORF">M0811_03861</name>
</gene>
<dbReference type="AlphaFoldDB" id="A0A9Q0LUS8"/>
<proteinExistence type="predicted"/>
<evidence type="ECO:0000256" key="5">
    <source>
        <dbReference type="PROSITE-ProRule" id="PRU00125"/>
    </source>
</evidence>
<feature type="domain" description="LIM zinc-binding" evidence="7">
    <location>
        <begin position="316"/>
        <end position="375"/>
    </location>
</feature>
<name>A0A9Q0LUS8_ANAIG</name>
<protein>
    <submittedName>
        <fullName evidence="8">Lim domain family</fullName>
    </submittedName>
</protein>
<dbReference type="SMART" id="SM00132">
    <property type="entry name" value="LIM"/>
    <property type="match status" value="5"/>
</dbReference>
<feature type="domain" description="LIM zinc-binding" evidence="7">
    <location>
        <begin position="244"/>
        <end position="303"/>
    </location>
</feature>
<dbReference type="PANTHER" id="PTHR24205">
    <property type="entry name" value="FOUR AND A HALF LIM DOMAINS PROTEIN"/>
    <property type="match status" value="1"/>
</dbReference>
<evidence type="ECO:0000259" key="7">
    <source>
        <dbReference type="PROSITE" id="PS50023"/>
    </source>
</evidence>
<evidence type="ECO:0000313" key="8">
    <source>
        <dbReference type="EMBL" id="KAJ5080376.1"/>
    </source>
</evidence>
<feature type="compositionally biased region" description="Polar residues" evidence="6">
    <location>
        <begin position="123"/>
        <end position="141"/>
    </location>
</feature>
<evidence type="ECO:0000256" key="2">
    <source>
        <dbReference type="ARBA" id="ARBA00022737"/>
    </source>
</evidence>
<feature type="region of interest" description="Disordered" evidence="6">
    <location>
        <begin position="88"/>
        <end position="141"/>
    </location>
</feature>
<dbReference type="Gene3D" id="2.10.110.10">
    <property type="entry name" value="Cysteine Rich Protein"/>
    <property type="match status" value="5"/>
</dbReference>
<dbReference type="FunFam" id="2.10.110.10:FF:000001">
    <property type="entry name" value="Cysteine and glycine-rich protein 1"/>
    <property type="match status" value="1"/>
</dbReference>
<feature type="domain" description="LIM zinc-binding" evidence="7">
    <location>
        <begin position="146"/>
        <end position="205"/>
    </location>
</feature>